<dbReference type="EMBL" id="FQZQ01000007">
    <property type="protein sequence ID" value="SHJ31217.1"/>
    <property type="molecule type" value="Genomic_DNA"/>
</dbReference>
<evidence type="ECO:0000313" key="2">
    <source>
        <dbReference type="EMBL" id="SHJ31217.1"/>
    </source>
</evidence>
<dbReference type="PANTHER" id="PTHR41521">
    <property type="match status" value="1"/>
</dbReference>
<dbReference type="PANTHER" id="PTHR41521:SF4">
    <property type="entry name" value="BLR0684 PROTEIN"/>
    <property type="match status" value="1"/>
</dbReference>
<dbReference type="OrthoDB" id="9806380at2"/>
<dbReference type="RefSeq" id="WP_073251343.1">
    <property type="nucleotide sequence ID" value="NZ_FQZQ01000007.1"/>
</dbReference>
<dbReference type="InterPro" id="IPR011008">
    <property type="entry name" value="Dimeric_a/b-barrel"/>
</dbReference>
<dbReference type="Pfam" id="PF07045">
    <property type="entry name" value="DUF1330"/>
    <property type="match status" value="1"/>
</dbReference>
<dbReference type="InterPro" id="IPR010753">
    <property type="entry name" value="DUF1330"/>
</dbReference>
<name>A0A1M6I9W1_9RHOB</name>
<dbReference type="AlphaFoldDB" id="A0A1M6I9W1"/>
<proteinExistence type="predicted"/>
<evidence type="ECO:0000313" key="3">
    <source>
        <dbReference type="Proteomes" id="UP000183982"/>
    </source>
</evidence>
<dbReference type="STRING" id="1470563.SAMN05444000_10737"/>
<dbReference type="SUPFAM" id="SSF54909">
    <property type="entry name" value="Dimeric alpha+beta barrel"/>
    <property type="match status" value="1"/>
</dbReference>
<keyword evidence="3" id="KW-1185">Reference proteome</keyword>
<evidence type="ECO:0000259" key="1">
    <source>
        <dbReference type="Pfam" id="PF07045"/>
    </source>
</evidence>
<reference evidence="3" key="1">
    <citation type="submission" date="2016-11" db="EMBL/GenBank/DDBJ databases">
        <authorList>
            <person name="Varghese N."/>
            <person name="Submissions S."/>
        </authorList>
    </citation>
    <scope>NUCLEOTIDE SEQUENCE [LARGE SCALE GENOMIC DNA]</scope>
    <source>
        <strain evidence="3">DSM 100564</strain>
    </source>
</reference>
<dbReference type="Gene3D" id="3.30.70.100">
    <property type="match status" value="1"/>
</dbReference>
<accession>A0A1M6I9W1</accession>
<organism evidence="2 3">
    <name type="scientific">Shimia gijangensis</name>
    <dbReference type="NCBI Taxonomy" id="1470563"/>
    <lineage>
        <taxon>Bacteria</taxon>
        <taxon>Pseudomonadati</taxon>
        <taxon>Pseudomonadota</taxon>
        <taxon>Alphaproteobacteria</taxon>
        <taxon>Rhodobacterales</taxon>
        <taxon>Roseobacteraceae</taxon>
    </lineage>
</organism>
<dbReference type="Proteomes" id="UP000183982">
    <property type="component" value="Unassembled WGS sequence"/>
</dbReference>
<gene>
    <name evidence="2" type="ORF">SAMN05444000_10737</name>
</gene>
<sequence>MPAYLIYDVEIHDPEPYGEFMRQVKPLVEEMGGTYLARGGAHEVLEGDWNPTRIVLFQFPDMDSARALFNSDAYAPLKELRQGCSSGHVVIVEGV</sequence>
<feature type="domain" description="DUF1330" evidence="1">
    <location>
        <begin position="2"/>
        <end position="95"/>
    </location>
</feature>
<protein>
    <submittedName>
        <fullName evidence="2">Uncharacterized conserved protein, DUF1330 family</fullName>
    </submittedName>
</protein>